<dbReference type="RefSeq" id="WP_275633250.1">
    <property type="nucleotide sequence ID" value="NZ_JARGYD010000004.1"/>
</dbReference>
<dbReference type="InterPro" id="IPR044992">
    <property type="entry name" value="ChyE-like"/>
</dbReference>
<gene>
    <name evidence="2" type="ORF">ACFOGP_11190</name>
</gene>
<reference evidence="3" key="1">
    <citation type="journal article" date="2019" name="Int. J. Syst. Evol. Microbiol.">
        <title>The Global Catalogue of Microorganisms (GCM) 10K type strain sequencing project: providing services to taxonomists for standard genome sequencing and annotation.</title>
        <authorList>
            <consortium name="The Broad Institute Genomics Platform"/>
            <consortium name="The Broad Institute Genome Sequencing Center for Infectious Disease"/>
            <person name="Wu L."/>
            <person name="Ma J."/>
        </authorList>
    </citation>
    <scope>NUCLEOTIDE SEQUENCE [LARGE SCALE GENOMIC DNA]</scope>
    <source>
        <strain evidence="3">KCTC 52366</strain>
    </source>
</reference>
<dbReference type="SUPFAM" id="SSF52317">
    <property type="entry name" value="Class I glutamine amidotransferase-like"/>
    <property type="match status" value="1"/>
</dbReference>
<dbReference type="InterPro" id="IPR017926">
    <property type="entry name" value="GATASE"/>
</dbReference>
<proteinExistence type="predicted"/>
<evidence type="ECO:0000313" key="2">
    <source>
        <dbReference type="EMBL" id="MFC3143279.1"/>
    </source>
</evidence>
<name>A0ABV7GNV6_9RHOB</name>
<protein>
    <submittedName>
        <fullName evidence="2">Type 1 glutamine amidotransferase</fullName>
    </submittedName>
</protein>
<evidence type="ECO:0000259" key="1">
    <source>
        <dbReference type="Pfam" id="PF00117"/>
    </source>
</evidence>
<dbReference type="PANTHER" id="PTHR42695">
    <property type="entry name" value="GLUTAMINE AMIDOTRANSFERASE YLR126C-RELATED"/>
    <property type="match status" value="1"/>
</dbReference>
<evidence type="ECO:0000313" key="3">
    <source>
        <dbReference type="Proteomes" id="UP001595632"/>
    </source>
</evidence>
<organism evidence="2 3">
    <name type="scientific">Psychromarinibacter halotolerans</name>
    <dbReference type="NCBI Taxonomy" id="1775175"/>
    <lineage>
        <taxon>Bacteria</taxon>
        <taxon>Pseudomonadati</taxon>
        <taxon>Pseudomonadota</taxon>
        <taxon>Alphaproteobacteria</taxon>
        <taxon>Rhodobacterales</taxon>
        <taxon>Paracoccaceae</taxon>
        <taxon>Psychromarinibacter</taxon>
    </lineage>
</organism>
<dbReference type="EMBL" id="JBHRTB010000010">
    <property type="protein sequence ID" value="MFC3143279.1"/>
    <property type="molecule type" value="Genomic_DNA"/>
</dbReference>
<dbReference type="CDD" id="cd01741">
    <property type="entry name" value="GATase1_1"/>
    <property type="match status" value="1"/>
</dbReference>
<dbReference type="InterPro" id="IPR029062">
    <property type="entry name" value="Class_I_gatase-like"/>
</dbReference>
<dbReference type="Pfam" id="PF00117">
    <property type="entry name" value="GATase"/>
    <property type="match status" value="1"/>
</dbReference>
<accession>A0ABV7GNV6</accession>
<keyword evidence="3" id="KW-1185">Reference proteome</keyword>
<dbReference type="Gene3D" id="3.40.50.880">
    <property type="match status" value="1"/>
</dbReference>
<keyword evidence="2" id="KW-0315">Glutamine amidotransferase</keyword>
<dbReference type="Proteomes" id="UP001595632">
    <property type="component" value="Unassembled WGS sequence"/>
</dbReference>
<dbReference type="PROSITE" id="PS51273">
    <property type="entry name" value="GATASE_TYPE_1"/>
    <property type="match status" value="1"/>
</dbReference>
<feature type="domain" description="Glutamine amidotransferase" evidence="1">
    <location>
        <begin position="75"/>
        <end position="177"/>
    </location>
</feature>
<sequence length="228" mass="25229">MKIGILQTGHLPDALQSEFPDYPTMFQNLLAGQGFEFETYPVLEMVLPGSIHAADGWLITGSRHGAYEDHPWIPPLEQFIRDAHAADIPLVGICFGHQIIAQALGGKVEKYSGGWTVGRQCYHFDGVGDVFVNAWHQDQVTERPDGAEVIATGPHSPNAGLLYGRHAFTLQPHPEFEAPYVEGLLDKRAPGVVPADLIEAARTQLDETVDRPVTAEMIARFFKERRHV</sequence>
<dbReference type="PANTHER" id="PTHR42695:SF5">
    <property type="entry name" value="GLUTAMINE AMIDOTRANSFERASE YLR126C-RELATED"/>
    <property type="match status" value="1"/>
</dbReference>
<comment type="caution">
    <text evidence="2">The sequence shown here is derived from an EMBL/GenBank/DDBJ whole genome shotgun (WGS) entry which is preliminary data.</text>
</comment>